<comment type="caution">
    <text evidence="1">The sequence shown here is derived from an EMBL/GenBank/DDBJ whole genome shotgun (WGS) entry which is preliminary data.</text>
</comment>
<sequence length="199" mass="22670">MHFLSSQSEVFKGMLEMPLPSDGAIEGMSDESPIHLEGVSKQDFRQLLRVLCPPKVIGRLEVLSFHEWLSVLKLADQWCMDAVRAHAIEMMTDIAVDPVEKVVVARKYSISHWIAPALNSILQRSQTLNETDVNRLGLSTALHLVEIRERLKQDRHSQTYGLLPTRQSVGFDFTSAIFEKFPECQAKIYNTYEFASESY</sequence>
<dbReference type="Proteomes" id="UP000772434">
    <property type="component" value="Unassembled WGS sequence"/>
</dbReference>
<evidence type="ECO:0008006" key="3">
    <source>
        <dbReference type="Google" id="ProtNLM"/>
    </source>
</evidence>
<accession>A0A9P5P4E3</accession>
<evidence type="ECO:0000313" key="1">
    <source>
        <dbReference type="EMBL" id="KAF9021717.1"/>
    </source>
</evidence>
<dbReference type="OrthoDB" id="3223751at2759"/>
<name>A0A9P5P4E3_9AGAR</name>
<keyword evidence="2" id="KW-1185">Reference proteome</keyword>
<dbReference type="InterPro" id="IPR011333">
    <property type="entry name" value="SKP1/BTB/POZ_sf"/>
</dbReference>
<organism evidence="1 2">
    <name type="scientific">Rhodocollybia butyracea</name>
    <dbReference type="NCBI Taxonomy" id="206335"/>
    <lineage>
        <taxon>Eukaryota</taxon>
        <taxon>Fungi</taxon>
        <taxon>Dikarya</taxon>
        <taxon>Basidiomycota</taxon>
        <taxon>Agaricomycotina</taxon>
        <taxon>Agaricomycetes</taxon>
        <taxon>Agaricomycetidae</taxon>
        <taxon>Agaricales</taxon>
        <taxon>Marasmiineae</taxon>
        <taxon>Omphalotaceae</taxon>
        <taxon>Rhodocollybia</taxon>
    </lineage>
</organism>
<proteinExistence type="predicted"/>
<dbReference type="CDD" id="cd18186">
    <property type="entry name" value="BTB_POZ_ZBTB_KLHL-like"/>
    <property type="match status" value="1"/>
</dbReference>
<dbReference type="AlphaFoldDB" id="A0A9P5P4E3"/>
<evidence type="ECO:0000313" key="2">
    <source>
        <dbReference type="Proteomes" id="UP000772434"/>
    </source>
</evidence>
<dbReference type="Gene3D" id="3.30.710.10">
    <property type="entry name" value="Potassium Channel Kv1.1, Chain A"/>
    <property type="match status" value="1"/>
</dbReference>
<protein>
    <recommendedName>
        <fullName evidence="3">BTB domain-containing protein</fullName>
    </recommendedName>
</protein>
<dbReference type="EMBL" id="JADNRY010001065">
    <property type="protein sequence ID" value="KAF9021717.1"/>
    <property type="molecule type" value="Genomic_DNA"/>
</dbReference>
<gene>
    <name evidence="1" type="ORF">BDP27DRAFT_1439103</name>
</gene>
<reference evidence="1" key="1">
    <citation type="submission" date="2020-11" db="EMBL/GenBank/DDBJ databases">
        <authorList>
            <consortium name="DOE Joint Genome Institute"/>
            <person name="Ahrendt S."/>
            <person name="Riley R."/>
            <person name="Andreopoulos W."/>
            <person name="Labutti K."/>
            <person name="Pangilinan J."/>
            <person name="Ruiz-Duenas F.J."/>
            <person name="Barrasa J.M."/>
            <person name="Sanchez-Garcia M."/>
            <person name="Camarero S."/>
            <person name="Miyauchi S."/>
            <person name="Serrano A."/>
            <person name="Linde D."/>
            <person name="Babiker R."/>
            <person name="Drula E."/>
            <person name="Ayuso-Fernandez I."/>
            <person name="Pacheco R."/>
            <person name="Padilla G."/>
            <person name="Ferreira P."/>
            <person name="Barriuso J."/>
            <person name="Kellner H."/>
            <person name="Castanera R."/>
            <person name="Alfaro M."/>
            <person name="Ramirez L."/>
            <person name="Pisabarro A.G."/>
            <person name="Kuo A."/>
            <person name="Tritt A."/>
            <person name="Lipzen A."/>
            <person name="He G."/>
            <person name="Yan M."/>
            <person name="Ng V."/>
            <person name="Cullen D."/>
            <person name="Martin F."/>
            <person name="Rosso M.-N."/>
            <person name="Henrissat B."/>
            <person name="Hibbett D."/>
            <person name="Martinez A.T."/>
            <person name="Grigoriev I.V."/>
        </authorList>
    </citation>
    <scope>NUCLEOTIDE SEQUENCE</scope>
    <source>
        <strain evidence="1">AH 40177</strain>
    </source>
</reference>
<dbReference type="SUPFAM" id="SSF54695">
    <property type="entry name" value="POZ domain"/>
    <property type="match status" value="1"/>
</dbReference>